<evidence type="ECO:0000256" key="1">
    <source>
        <dbReference type="SAM" id="MobiDB-lite"/>
    </source>
</evidence>
<proteinExistence type="predicted"/>
<evidence type="ECO:0000313" key="2">
    <source>
        <dbReference type="EMBL" id="EEF26086.1"/>
    </source>
</evidence>
<reference evidence="3" key="1">
    <citation type="journal article" date="2010" name="Nat. Biotechnol.">
        <title>Draft genome sequence of the oilseed species Ricinus communis.</title>
        <authorList>
            <person name="Chan A.P."/>
            <person name="Crabtree J."/>
            <person name="Zhao Q."/>
            <person name="Lorenzi H."/>
            <person name="Orvis J."/>
            <person name="Puiu D."/>
            <person name="Melake-Berhan A."/>
            <person name="Jones K.M."/>
            <person name="Redman J."/>
            <person name="Chen G."/>
            <person name="Cahoon E.B."/>
            <person name="Gedil M."/>
            <person name="Stanke M."/>
            <person name="Haas B.J."/>
            <person name="Wortman J.R."/>
            <person name="Fraser-Liggett C.M."/>
            <person name="Ravel J."/>
            <person name="Rabinowicz P.D."/>
        </authorList>
    </citation>
    <scope>NUCLEOTIDE SEQUENCE [LARGE SCALE GENOMIC DNA]</scope>
    <source>
        <strain evidence="3">cv. Hale</strain>
    </source>
</reference>
<organism evidence="2 3">
    <name type="scientific">Ricinus communis</name>
    <name type="common">Castor bean</name>
    <dbReference type="NCBI Taxonomy" id="3988"/>
    <lineage>
        <taxon>Eukaryota</taxon>
        <taxon>Viridiplantae</taxon>
        <taxon>Streptophyta</taxon>
        <taxon>Embryophyta</taxon>
        <taxon>Tracheophyta</taxon>
        <taxon>Spermatophyta</taxon>
        <taxon>Magnoliopsida</taxon>
        <taxon>eudicotyledons</taxon>
        <taxon>Gunneridae</taxon>
        <taxon>Pentapetalae</taxon>
        <taxon>rosids</taxon>
        <taxon>fabids</taxon>
        <taxon>Malpighiales</taxon>
        <taxon>Euphorbiaceae</taxon>
        <taxon>Acalyphoideae</taxon>
        <taxon>Acalypheae</taxon>
        <taxon>Ricinus</taxon>
    </lineage>
</organism>
<gene>
    <name evidence="2" type="ORF">RCOM_1851930</name>
</gene>
<dbReference type="InParanoid" id="B9TDH9"/>
<dbReference type="Proteomes" id="UP000008311">
    <property type="component" value="Unassembled WGS sequence"/>
</dbReference>
<feature type="region of interest" description="Disordered" evidence="1">
    <location>
        <begin position="1"/>
        <end position="73"/>
    </location>
</feature>
<keyword evidence="3" id="KW-1185">Reference proteome</keyword>
<sequence>MPSGSTCADSRRATAGRLARAARRATEWPAGCPASAAVDARPRGRARRAATASASRRVVMSRRATRTSVPGSP</sequence>
<accession>B9TDH9</accession>
<feature type="compositionally biased region" description="Low complexity" evidence="1">
    <location>
        <begin position="49"/>
        <end position="58"/>
    </location>
</feature>
<dbReference type="EMBL" id="EQ978229">
    <property type="protein sequence ID" value="EEF26086.1"/>
    <property type="molecule type" value="Genomic_DNA"/>
</dbReference>
<protein>
    <submittedName>
        <fullName evidence="2">Uncharacterized protein</fullName>
    </submittedName>
</protein>
<dbReference type="AlphaFoldDB" id="B9TDH9"/>
<evidence type="ECO:0000313" key="3">
    <source>
        <dbReference type="Proteomes" id="UP000008311"/>
    </source>
</evidence>
<name>B9TDH9_RICCO</name>